<feature type="domain" description="MOSC" evidence="1">
    <location>
        <begin position="108"/>
        <end position="254"/>
    </location>
</feature>
<keyword evidence="3" id="KW-1185">Reference proteome</keyword>
<sequence length="256" mass="28586">MSSIITELFVHPVKGLTPQAETQVNLQAGHGVIGDRAFALMYDNSASSDYVVPWMHKRNFAMQCDLPALAALSCHYDFQSTLLTIKHKDSELLAAKTNNLDERNLISSFFTGYLATDVKSPLRLVGENDGKTRYPDRNTVHISLINQATLDQLSDIAKQQVEVKRFRPNIVFEGIPAWTEFDWIGQHFQIGSAQIEVTAPINRCLNINVNPKTGQQDLQLLSLLQQHFHHKQTGVLAKVITSGTIAIGDRLQPLNL</sequence>
<dbReference type="OrthoDB" id="581532at2"/>
<proteinExistence type="predicted"/>
<dbReference type="Pfam" id="PF03476">
    <property type="entry name" value="MOSC_N"/>
    <property type="match status" value="1"/>
</dbReference>
<gene>
    <name evidence="2" type="ORF">NIES1031_09380</name>
</gene>
<evidence type="ECO:0000313" key="3">
    <source>
        <dbReference type="Proteomes" id="UP000185984"/>
    </source>
</evidence>
<dbReference type="GO" id="GO:0030170">
    <property type="term" value="F:pyridoxal phosphate binding"/>
    <property type="evidence" value="ECO:0007669"/>
    <property type="project" value="InterPro"/>
</dbReference>
<dbReference type="Pfam" id="PF03473">
    <property type="entry name" value="MOSC"/>
    <property type="match status" value="1"/>
</dbReference>
<evidence type="ECO:0000313" key="2">
    <source>
        <dbReference type="EMBL" id="OKH27479.1"/>
    </source>
</evidence>
<name>A0A1U7HV90_9CHRO</name>
<evidence type="ECO:0000259" key="1">
    <source>
        <dbReference type="PROSITE" id="PS51340"/>
    </source>
</evidence>
<dbReference type="InterPro" id="IPR011037">
    <property type="entry name" value="Pyrv_Knase-like_insert_dom_sf"/>
</dbReference>
<dbReference type="InterPro" id="IPR005302">
    <property type="entry name" value="MoCF_Sase_C"/>
</dbReference>
<dbReference type="Proteomes" id="UP000185984">
    <property type="component" value="Unassembled WGS sequence"/>
</dbReference>
<dbReference type="GO" id="GO:0003824">
    <property type="term" value="F:catalytic activity"/>
    <property type="evidence" value="ECO:0007669"/>
    <property type="project" value="InterPro"/>
</dbReference>
<dbReference type="EMBL" id="MRCC01000006">
    <property type="protein sequence ID" value="OKH27479.1"/>
    <property type="molecule type" value="Genomic_DNA"/>
</dbReference>
<dbReference type="InterPro" id="IPR052716">
    <property type="entry name" value="MOSC_domain"/>
</dbReference>
<protein>
    <submittedName>
        <fullName evidence="2">MOSC domain-containing protein</fullName>
    </submittedName>
</protein>
<dbReference type="STRING" id="247279.NIES1031_09380"/>
<organism evidence="2 3">
    <name type="scientific">Chroogloeocystis siderophila 5.2 s.c.1</name>
    <dbReference type="NCBI Taxonomy" id="247279"/>
    <lineage>
        <taxon>Bacteria</taxon>
        <taxon>Bacillati</taxon>
        <taxon>Cyanobacteriota</taxon>
        <taxon>Cyanophyceae</taxon>
        <taxon>Oscillatoriophycideae</taxon>
        <taxon>Chroococcales</taxon>
        <taxon>Chroococcaceae</taxon>
        <taxon>Chroogloeocystis</taxon>
    </lineage>
</organism>
<dbReference type="PANTHER" id="PTHR36930:SF1">
    <property type="entry name" value="MOSC DOMAIN-CONTAINING PROTEIN"/>
    <property type="match status" value="1"/>
</dbReference>
<dbReference type="InterPro" id="IPR005303">
    <property type="entry name" value="MOCOS_middle"/>
</dbReference>
<dbReference type="PROSITE" id="PS51340">
    <property type="entry name" value="MOSC"/>
    <property type="match status" value="1"/>
</dbReference>
<dbReference type="SUPFAM" id="SSF50800">
    <property type="entry name" value="PK beta-barrel domain-like"/>
    <property type="match status" value="1"/>
</dbReference>
<dbReference type="GO" id="GO:0030151">
    <property type="term" value="F:molybdenum ion binding"/>
    <property type="evidence" value="ECO:0007669"/>
    <property type="project" value="InterPro"/>
</dbReference>
<dbReference type="Gene3D" id="2.40.33.20">
    <property type="entry name" value="PK beta-barrel domain-like"/>
    <property type="match status" value="1"/>
</dbReference>
<reference evidence="2 3" key="1">
    <citation type="submission" date="2016-11" db="EMBL/GenBank/DDBJ databases">
        <title>Draft Genome Sequences of Nine Cyanobacterial Strains from Diverse Habitats.</title>
        <authorList>
            <person name="Zhu T."/>
            <person name="Hou S."/>
            <person name="Lu X."/>
            <person name="Hess W.R."/>
        </authorList>
    </citation>
    <scope>NUCLEOTIDE SEQUENCE [LARGE SCALE GENOMIC DNA]</scope>
    <source>
        <strain evidence="2 3">5.2 s.c.1</strain>
    </source>
</reference>
<accession>A0A1U7HV90</accession>
<comment type="caution">
    <text evidence="2">The sequence shown here is derived from an EMBL/GenBank/DDBJ whole genome shotgun (WGS) entry which is preliminary data.</text>
</comment>
<dbReference type="PANTHER" id="PTHR36930">
    <property type="entry name" value="METAL-SULFUR CLUSTER BIOSYNTHESIS PROTEINS YUAD-RELATED"/>
    <property type="match status" value="1"/>
</dbReference>
<dbReference type="RefSeq" id="WP_073549139.1">
    <property type="nucleotide sequence ID" value="NZ_CAWMVK010000040.1"/>
</dbReference>
<dbReference type="AlphaFoldDB" id="A0A1U7HV90"/>